<dbReference type="InterPro" id="IPR029063">
    <property type="entry name" value="SAM-dependent_MTases_sf"/>
</dbReference>
<dbReference type="PANTHER" id="PTHR43667">
    <property type="entry name" value="CYCLOPROPANE-FATTY-ACYL-PHOSPHOLIPID SYNTHASE"/>
    <property type="match status" value="1"/>
</dbReference>
<organism evidence="7 8">
    <name type="scientific">Pseudidiomarina taiwanensis</name>
    <dbReference type="NCBI Taxonomy" id="337250"/>
    <lineage>
        <taxon>Bacteria</taxon>
        <taxon>Pseudomonadati</taxon>
        <taxon>Pseudomonadota</taxon>
        <taxon>Gammaproteobacteria</taxon>
        <taxon>Alteromonadales</taxon>
        <taxon>Idiomarinaceae</taxon>
        <taxon>Pseudidiomarina</taxon>
    </lineage>
</organism>
<dbReference type="GO" id="GO:0032259">
    <property type="term" value="P:methylation"/>
    <property type="evidence" value="ECO:0007669"/>
    <property type="project" value="UniProtKB-KW"/>
</dbReference>
<comment type="caution">
    <text evidence="7">The sequence shown here is derived from an EMBL/GenBank/DDBJ whole genome shotgun (WGS) entry which is preliminary data.</text>
</comment>
<dbReference type="Proteomes" id="UP000288279">
    <property type="component" value="Unassembled WGS sequence"/>
</dbReference>
<accession>A0A432ZMZ0</accession>
<dbReference type="InterPro" id="IPR050723">
    <property type="entry name" value="CFA/CMAS"/>
</dbReference>
<feature type="active site" evidence="6">
    <location>
        <position position="390"/>
    </location>
</feature>
<dbReference type="CDD" id="cd02440">
    <property type="entry name" value="AdoMet_MTases"/>
    <property type="match status" value="1"/>
</dbReference>
<dbReference type="PIRSF" id="PIRSF003085">
    <property type="entry name" value="CMAS"/>
    <property type="match status" value="1"/>
</dbReference>
<evidence type="ECO:0000256" key="6">
    <source>
        <dbReference type="PIRSR" id="PIRSR003085-1"/>
    </source>
</evidence>
<dbReference type="Pfam" id="PF02353">
    <property type="entry name" value="CMAS"/>
    <property type="match status" value="1"/>
</dbReference>
<dbReference type="GO" id="GO:0008610">
    <property type="term" value="P:lipid biosynthetic process"/>
    <property type="evidence" value="ECO:0007669"/>
    <property type="project" value="InterPro"/>
</dbReference>
<comment type="similarity">
    <text evidence="1">Belongs to the CFA/CMAS family.</text>
</comment>
<keyword evidence="4" id="KW-0949">S-adenosyl-L-methionine</keyword>
<dbReference type="GO" id="GO:0008168">
    <property type="term" value="F:methyltransferase activity"/>
    <property type="evidence" value="ECO:0007669"/>
    <property type="project" value="UniProtKB-KW"/>
</dbReference>
<evidence type="ECO:0000313" key="7">
    <source>
        <dbReference type="EMBL" id="RUO79254.1"/>
    </source>
</evidence>
<keyword evidence="5" id="KW-0443">Lipid metabolism</keyword>
<evidence type="ECO:0000256" key="1">
    <source>
        <dbReference type="ARBA" id="ARBA00010815"/>
    </source>
</evidence>
<keyword evidence="8" id="KW-1185">Reference proteome</keyword>
<evidence type="ECO:0000256" key="3">
    <source>
        <dbReference type="ARBA" id="ARBA00022679"/>
    </source>
</evidence>
<keyword evidence="2 7" id="KW-0489">Methyltransferase</keyword>
<evidence type="ECO:0000256" key="5">
    <source>
        <dbReference type="ARBA" id="ARBA00023098"/>
    </source>
</evidence>
<sequence length="412" mass="47412">MIDGETVMTAEQTMTGLNKLSRTIVLSVLKHIEYGQLVIHENGQEVANFGQANGFLKAEINVLRSDFYKRLLFGGSIGAGELFVDGAWTTPDLTAVIQVFARNLETLDKFEAKLSWVMLPWQKFQHWRRSNSKKQAKENISAHYDLGNDLYKAFLDPRMQYSSAVYPHANASLEEAQEHKIKRLLDSLDLQPTDHLVEIGTGWGGLAVYAAKHYGCRVTTTTISEEQHAYVEELLKRENLTEQVTLLKKDYRDLEGQYDKLVSVEMIEAVGRKYMSTFFHTCSRLLKPNGKMALQAITIADQRMQKYAYSVDFIQKHIFPGGFLPSIQMMSEMYTRYTDMVVREVSDIGFDYAKTLRDWRHNFNQAHPQLQQHGYDDRFGRLWNYYMCYCEGGFLERSVSAVQLVATKPQCR</sequence>
<dbReference type="InterPro" id="IPR003333">
    <property type="entry name" value="CMAS"/>
</dbReference>
<name>A0A432ZMZ0_9GAMM</name>
<dbReference type="OrthoDB" id="9782855at2"/>
<dbReference type="SUPFAM" id="SSF53335">
    <property type="entry name" value="S-adenosyl-L-methionine-dependent methyltransferases"/>
    <property type="match status" value="1"/>
</dbReference>
<dbReference type="PANTHER" id="PTHR43667:SF2">
    <property type="entry name" value="FATTY ACID C-METHYL TRANSFERASE"/>
    <property type="match status" value="1"/>
</dbReference>
<evidence type="ECO:0000313" key="8">
    <source>
        <dbReference type="Proteomes" id="UP000288279"/>
    </source>
</evidence>
<reference evidence="7 8" key="1">
    <citation type="journal article" date="2011" name="Front. Microbiol.">
        <title>Genomic signatures of strain selection and enhancement in Bacillus atrophaeus var. globigii, a historical biowarfare simulant.</title>
        <authorList>
            <person name="Gibbons H.S."/>
            <person name="Broomall S.M."/>
            <person name="McNew L.A."/>
            <person name="Daligault H."/>
            <person name="Chapman C."/>
            <person name="Bruce D."/>
            <person name="Karavis M."/>
            <person name="Krepps M."/>
            <person name="McGregor P.A."/>
            <person name="Hong C."/>
            <person name="Park K.H."/>
            <person name="Akmal A."/>
            <person name="Feldman A."/>
            <person name="Lin J.S."/>
            <person name="Chang W.E."/>
            <person name="Higgs B.W."/>
            <person name="Demirev P."/>
            <person name="Lindquist J."/>
            <person name="Liem A."/>
            <person name="Fochler E."/>
            <person name="Read T.D."/>
            <person name="Tapia R."/>
            <person name="Johnson S."/>
            <person name="Bishop-Lilly K.A."/>
            <person name="Detter C."/>
            <person name="Han C."/>
            <person name="Sozhamannan S."/>
            <person name="Rosenzweig C.N."/>
            <person name="Skowronski E.W."/>
        </authorList>
    </citation>
    <scope>NUCLEOTIDE SEQUENCE [LARGE SCALE GENOMIC DNA]</scope>
    <source>
        <strain evidence="7 8">PIT1</strain>
    </source>
</reference>
<dbReference type="RefSeq" id="WP_126824851.1">
    <property type="nucleotide sequence ID" value="NZ_PIQG01000001.1"/>
</dbReference>
<keyword evidence="3 7" id="KW-0808">Transferase</keyword>
<dbReference type="Gene3D" id="3.40.50.150">
    <property type="entry name" value="Vaccinia Virus protein VP39"/>
    <property type="match status" value="1"/>
</dbReference>
<gene>
    <name evidence="7" type="ORF">CWI83_01705</name>
</gene>
<evidence type="ECO:0000256" key="4">
    <source>
        <dbReference type="ARBA" id="ARBA00022691"/>
    </source>
</evidence>
<proteinExistence type="inferred from homology"/>
<evidence type="ECO:0000256" key="2">
    <source>
        <dbReference type="ARBA" id="ARBA00022603"/>
    </source>
</evidence>
<protein>
    <submittedName>
        <fullName evidence="7">SAM-dependent methyltransferase</fullName>
    </submittedName>
</protein>
<dbReference type="AlphaFoldDB" id="A0A432ZMZ0"/>
<dbReference type="EMBL" id="PIQG01000001">
    <property type="protein sequence ID" value="RUO79254.1"/>
    <property type="molecule type" value="Genomic_DNA"/>
</dbReference>